<feature type="compositionally biased region" description="Basic and acidic residues" evidence="2">
    <location>
        <begin position="1679"/>
        <end position="1692"/>
    </location>
</feature>
<feature type="compositionally biased region" description="Basic and acidic residues" evidence="2">
    <location>
        <begin position="271"/>
        <end position="291"/>
    </location>
</feature>
<feature type="region of interest" description="Disordered" evidence="2">
    <location>
        <begin position="1593"/>
        <end position="1619"/>
    </location>
</feature>
<keyword evidence="5" id="KW-1185">Reference proteome</keyword>
<feature type="compositionally biased region" description="Basic residues" evidence="2">
    <location>
        <begin position="2792"/>
        <end position="2807"/>
    </location>
</feature>
<evidence type="ECO:0000256" key="3">
    <source>
        <dbReference type="SAM" id="SignalP"/>
    </source>
</evidence>
<dbReference type="Proteomes" id="UP001311799">
    <property type="component" value="Unassembled WGS sequence"/>
</dbReference>
<feature type="compositionally biased region" description="Basic and acidic residues" evidence="2">
    <location>
        <begin position="92"/>
        <end position="101"/>
    </location>
</feature>
<protein>
    <submittedName>
        <fullName evidence="4">Large low complexity with signal peptide</fullName>
    </submittedName>
</protein>
<feature type="compositionally biased region" description="Basic and acidic residues" evidence="2">
    <location>
        <begin position="1527"/>
        <end position="1536"/>
    </location>
</feature>
<feature type="signal peptide" evidence="3">
    <location>
        <begin position="1"/>
        <end position="22"/>
    </location>
</feature>
<comment type="caution">
    <text evidence="4">The sequence shown here is derived from an EMBL/GenBank/DDBJ whole genome shotgun (WGS) entry which is preliminary data.</text>
</comment>
<evidence type="ECO:0000256" key="1">
    <source>
        <dbReference type="SAM" id="Coils"/>
    </source>
</evidence>
<feature type="region of interest" description="Disordered" evidence="2">
    <location>
        <begin position="264"/>
        <end position="314"/>
    </location>
</feature>
<feature type="compositionally biased region" description="Basic residues" evidence="2">
    <location>
        <begin position="1293"/>
        <end position="1311"/>
    </location>
</feature>
<keyword evidence="3" id="KW-0732">Signal</keyword>
<organism evidence="4 5">
    <name type="scientific">Cryptosporidium xiaoi</name>
    <dbReference type="NCBI Taxonomy" id="659607"/>
    <lineage>
        <taxon>Eukaryota</taxon>
        <taxon>Sar</taxon>
        <taxon>Alveolata</taxon>
        <taxon>Apicomplexa</taxon>
        <taxon>Conoidasida</taxon>
        <taxon>Coccidia</taxon>
        <taxon>Eucoccidiorida</taxon>
        <taxon>Eimeriorina</taxon>
        <taxon>Cryptosporidiidae</taxon>
        <taxon>Cryptosporidium</taxon>
    </lineage>
</organism>
<accession>A0AAV9XYX0</accession>
<keyword evidence="1" id="KW-0175">Coiled coil</keyword>
<gene>
    <name evidence="4" type="ORF">RS030_192928</name>
</gene>
<reference evidence="4 5" key="1">
    <citation type="submission" date="2023-10" db="EMBL/GenBank/DDBJ databases">
        <title>Comparative genomics analysis reveals potential genetic determinants of host preference in Cryptosporidium xiaoi.</title>
        <authorList>
            <person name="Xiao L."/>
            <person name="Li J."/>
        </authorList>
    </citation>
    <scope>NUCLEOTIDE SEQUENCE [LARGE SCALE GENOMIC DNA]</scope>
    <source>
        <strain evidence="4 5">52996</strain>
    </source>
</reference>
<dbReference type="EMBL" id="JAWDEY010000010">
    <property type="protein sequence ID" value="KAK6589817.1"/>
    <property type="molecule type" value="Genomic_DNA"/>
</dbReference>
<feature type="coiled-coil region" evidence="1">
    <location>
        <begin position="2299"/>
        <end position="2326"/>
    </location>
</feature>
<name>A0AAV9XYX0_9CRYT</name>
<feature type="compositionally biased region" description="Polar residues" evidence="2">
    <location>
        <begin position="1327"/>
        <end position="1340"/>
    </location>
</feature>
<feature type="compositionally biased region" description="Low complexity" evidence="2">
    <location>
        <begin position="1548"/>
        <end position="1562"/>
    </location>
</feature>
<feature type="compositionally biased region" description="Acidic residues" evidence="2">
    <location>
        <begin position="1352"/>
        <end position="1361"/>
    </location>
</feature>
<feature type="region of interest" description="Disordered" evidence="2">
    <location>
        <begin position="2785"/>
        <end position="2807"/>
    </location>
</feature>
<evidence type="ECO:0000313" key="4">
    <source>
        <dbReference type="EMBL" id="KAK6589817.1"/>
    </source>
</evidence>
<feature type="region of interest" description="Disordered" evidence="2">
    <location>
        <begin position="401"/>
        <end position="422"/>
    </location>
</feature>
<feature type="region of interest" description="Disordered" evidence="2">
    <location>
        <begin position="1660"/>
        <end position="1692"/>
    </location>
</feature>
<feature type="compositionally biased region" description="Basic residues" evidence="2">
    <location>
        <begin position="1593"/>
        <end position="1615"/>
    </location>
</feature>
<feature type="region of interest" description="Disordered" evidence="2">
    <location>
        <begin position="143"/>
        <end position="181"/>
    </location>
</feature>
<feature type="chain" id="PRO_5043597690" evidence="3">
    <location>
        <begin position="23"/>
        <end position="2807"/>
    </location>
</feature>
<evidence type="ECO:0000256" key="2">
    <source>
        <dbReference type="SAM" id="MobiDB-lite"/>
    </source>
</evidence>
<feature type="region of interest" description="Disordered" evidence="2">
    <location>
        <begin position="1500"/>
        <end position="1572"/>
    </location>
</feature>
<proteinExistence type="predicted"/>
<sequence>MKSVPKYSSLLLLLYLFNNVDSNNLIVRPGITTRKSSEGLGRTYDKGVTDTNQMLESYYDGDDNWRHYRVVTPDMDHKDNQLISDEYSEPQDTDKSEESKFTEPPAIAQTPADYKFPEMVLPQIKGKIPETINKDMKVEEHVKEQGPQVENDFSDVAPSEDETEVLKSHEESEGGTEYEYQGQSEGFGPSNMGFEALDEFSDPPTENYSYEEIVKDGENTEEMGDYGVQYLSESGDTDNGMSYILRDEKYKMSDGNYDTQYIIGGDGSESFSDRTGDNDKSKHIKETRYINESEGDFNQESVIYKSEGPDSEYSDKYVYESERSKLGDGYSEKYIENNSEEGTEYDYISEVDNKRKKHRKDGKKDKVKIKKRINRKDLPRDWETLVDDESEAWINKNMRDKGSKGGEYGDEGDLINKSRRRKAVNNNDISDDEFEFEGRRKRYTKDKIDDDLLDEYDMIESRPRKGKRRVRAKRDPDYFRYINRGRRGYDRIRKINGEPYMITVGDRILSKYPNKKRDNILRLRDVLLESINNGKIPENNFEDLIDPVDLMLLYKNRRKMPILSVKEKGNIPLEFLLKLPKGIYRWEELDPKERNRLKKKWKEEIASGTFWDEDKIHGDWGDEIRLLGEWGEEESLRGFMDRETKGVGDMGSYYVFDPTFTDLKNKGVFSSEYPEDIEHSILVGNLYPERKIDKDFRLPERQILMYHPEFIYQGDDLMNNFNVENLQSMRNENPFYWKDSQIRGQFGRAYPEDKYSWIESLDMDDAIDLIRDAQYNDPEFAERLIYTYPWLREKLGNSLRFDDDIILPIQVLNEFIPRSVGSKVNDDSKHPGGRWYFSEIPDDQNLDRYFTDIYRYIEPRRKGGRVAKGRGLREEVRFMDGGIKNMYSLIDDEHLNSGWDRETINYLRELFRDAENRILDIDESERRPRMGKERRKRRHTLNSTPDTPIWYFGTDEQINREKQLEFAIETDSLGGIIENRPIARQVFVNPRGIDKGEVLGLDIQELGGDYEHDIGPLYLNTDYMDSDDLEELDLETMGNYRTSRSPISLRLINRGGKRSDNERDHPFEYRNGMLMNNFKPIRRVIYGDDDIDDMCPLTISQTEFLHGDSGFNSRNPLLIDRINLNRRGSGNNKNRNKRKIREYKVNEFGHEDPMDILMSYYDSNENSILDVFDDRGIYRPTNKRRVGYGMNDVDYIRRSNDDDWNYLKLLRNSSKKAKLGKGVDKKPLWYYYDSIGRRWDDTLEKDDDEADSSIDLIIKEIERGGNKRRNRNKVEKSRRNKRISSGGRDKNRIMKNQKNRKKGRKQKRVHFKMNLEGEDSKSDFVSDITNDPSDYSSQETSENEETVYKDDGSDESEEDDDIEELSPLGKRLLMAAGYDDDLDPSKPLSIESEILNVIDTGKRSKLKINKKNKKKELSLDDMLNLNTKIKLDKHDLSEIRRIRRDMDDESGDLEALKNLVRKLHLKDYINLDDDSKEEIEKSEVADGSESEVDFLFVGEKESSDVSSTAQENEVETESKTEFSNIVEDTKSSDGHPMKLIKFKKGGKSPNNSDENSSSSSQEGKTESDSQFDEELSISEWDSLFEDTLKEIRKKNDKKKRKGNKRSKIKSGKNIKKNNDERKALNELGITPNVIRRVNLMLKDNGAKNALDYLLNELEDNIGRNGDRNGKNNRRKNKRKENNKNNRYYERSPYDLEPVTPSFSRYIIKLNDVLGPKEALEELLDNLGVDLSLGRPVRKELRRYLTPDIINEVNQLRKKKNGDELALNRLMNVLRIPRRGRSKSKRLSKRERKLPALLNEDDIKTVNRLLRRNKTPQALEFFIKNTGMDKDMEDLKNGFYKMNDSYSGLNLPAETLVKISRLRDMGPRGCREALSDIYDDLRIPKQRHLFDGSLDDINGSVLRLPDRNYQRRMVKSPSIMVNKSRYYLDDDLNDDNDFGEGVASEYSQYDDFSTIIPRNDIYRLIGRDMDKGNNDLISVLESPLSMVKERPVESGADYYHNNYDNLGEAGLGMLEHHPSPRLKYAPLTTKYDDDLRNYVNSRRNSYGMPDIPSYHYWNYYPEITGRSKYSDLNNNSDKRMILERKRKLGDYLNREHSVPVPVETGGKSPKTMILKSYVDDDLPVNKEEMMLIQRPDHYSEEELYEIGQKLTGIKDSMEEGKLKIGKDDSINSLLNLYGEGITGVDLERKGSKEEIISSLVSDPLNNESSKKELIRYIADNDDSVIRKLNNLIIDRPMMNKDGIPNPIQTLEKIKELKNEDPNDKGLTCYTYLDTTLDDYDKKILSDDYVNYLENLVNDDNIKLEKSLNLMEEDCKDINSQIKLKELNCDGLSREDTVSRTKPLDARKLSRSISKIKNIYAKSFLKQINLACDVARLFFRNFSDFKAWNKAMDKHRWVALPLVSPQSYIPNMGGLNIFQRIMYNQVTRKYPKHSPRRVLIIAISSKSFSDRKLPNSFTNIEFSSKNYPVEYVMNVEYNKDGMMIVPLVDLALCIKGGLQLHNLSIKQLNKSSKPRLGTCLIGGVKTHSAAQKVYRTALKYLEMSSDLTLAKFMIIPIRIGSENLSEQLKLAQKNSIEKNFDIEIPEDTISPMISDMEFSKMQFEMTHENNKKIRERYNKKLIDLNESIFKIYLMSSRELDIRSLKANGPRVIVIPMSFPQLYIKGYNNAMKLVKRIQKRYKPGKLSNRAYRNKLKPGFILLINDKTVKNDKQFLIEQMKRIQSFFTNPYSFKNFKSKKYEGPVFEIRGVNDLLTRKYLLDTITKASRQPSVVPMIILPIFVDNNERSQKSDRRSMKKSLKKTIKHSANV</sequence>
<feature type="compositionally biased region" description="Basic and acidic residues" evidence="2">
    <location>
        <begin position="1660"/>
        <end position="1669"/>
    </location>
</feature>
<feature type="region of interest" description="Disordered" evidence="2">
    <location>
        <begin position="88"/>
        <end position="110"/>
    </location>
</feature>
<feature type="compositionally biased region" description="Basic and acidic residues" evidence="2">
    <location>
        <begin position="1313"/>
        <end position="1324"/>
    </location>
</feature>
<feature type="region of interest" description="Disordered" evidence="2">
    <location>
        <begin position="1266"/>
        <end position="1361"/>
    </location>
</feature>
<evidence type="ECO:0000313" key="5">
    <source>
        <dbReference type="Proteomes" id="UP001311799"/>
    </source>
</evidence>